<feature type="modified residue" description="Phosphohistidine" evidence="9">
    <location>
        <position position="44"/>
    </location>
</feature>
<sequence length="830" mass="89289">MDDLIQEFVSETEENLQAVDDDLLKFERNPQDAGLLDEIFRLVHTVKGSCGFVGLPRLEALAHAAETLLGNLRDGKLTVTPGAVTAILDTVERIRQLTSALARTGEEPEGRDADLIAKLEVLSGNRGPETGPEDREITATGPTPETLIGGTSAEDTAAERGGTGSPQSIRVSVELLEELMTSVSELVLTRNQLLQEHRHQASDSMAMPLDRLSAQIGRLQDSVMRTRMQPISGAWSALPKLVRTLALDLGKRIELETEGGDTELDRQMLELVKDPLAHMVRNAADHGIEAPDVRREAGKPETGTIRLCAAQEGGHITIRLSDDGQGLDPDRLRRRAIETGLMSHADAAATTETQLTRLIFAPGFSTARTVTNVSGRGVGMDVVRSNVERIGGTIEVETMPGRGTTFLVRIPLTLAIMPALIVGSAGVRFAVPQIAVAELVRTDEASEHRMERVAGTPVLRLRGKLLPLVDLGEALGLETAENADHVLVIRSAGMVFGILVDSIYDTEELVVKPVSKALAALEVYCGNAILGDGSVIMILDPNGLAGDISLVGTDSGEEPENEEEVENDREALLLFRSKGETTPCAVPLSLVARIEDIDAEDFERSGGEWMVQLRGALVPIVAPDADWRPPSEGRQPALLFTRHGKQAAFAVDEVLDIVESKIKLELSSDDPASLGTAVVAGRATNLIDIAYLLRHRLDPAKAKEDAPRILVVDDSPFVRNMLGPLLAEAGYRATIVADVDEALTLRDRGERFDMILSDAEMPGAKGLEFARTVKAGGPWSGVPLLALASLGSVPETQEGRAAGFDRYVVKFDRQTLLQTLGASFDKERAA</sequence>
<dbReference type="PROSITE" id="PS50109">
    <property type="entry name" value="HIS_KIN"/>
    <property type="match status" value="1"/>
</dbReference>
<dbReference type="SMART" id="SM00260">
    <property type="entry name" value="CheW"/>
    <property type="match status" value="1"/>
</dbReference>
<feature type="domain" description="Histidine kinase" evidence="12">
    <location>
        <begin position="174"/>
        <end position="414"/>
    </location>
</feature>
<dbReference type="PROSITE" id="PS50851">
    <property type="entry name" value="CHEW"/>
    <property type="match status" value="2"/>
</dbReference>
<dbReference type="InterPro" id="IPR011006">
    <property type="entry name" value="CheY-like_superfamily"/>
</dbReference>
<dbReference type="InterPro" id="IPR003594">
    <property type="entry name" value="HATPase_dom"/>
</dbReference>
<dbReference type="EMBL" id="NFZT01000001">
    <property type="protein sequence ID" value="OWV32060.1"/>
    <property type="molecule type" value="Genomic_DNA"/>
</dbReference>
<dbReference type="PANTHER" id="PTHR43395">
    <property type="entry name" value="SENSOR HISTIDINE KINASE CHEA"/>
    <property type="match status" value="1"/>
</dbReference>
<dbReference type="Gene3D" id="3.40.50.2300">
    <property type="match status" value="1"/>
</dbReference>
<dbReference type="SUPFAM" id="SSF47226">
    <property type="entry name" value="Histidine-containing phosphotransfer domain, HPT domain"/>
    <property type="match status" value="1"/>
</dbReference>
<dbReference type="RefSeq" id="WP_088710858.1">
    <property type="nucleotide sequence ID" value="NZ_NFZT01000001.1"/>
</dbReference>
<dbReference type="Pfam" id="PF01584">
    <property type="entry name" value="CheW"/>
    <property type="match status" value="2"/>
</dbReference>
<keyword evidence="7" id="KW-0902">Two-component regulatory system</keyword>
<dbReference type="AlphaFoldDB" id="A0A219B162"/>
<keyword evidence="6" id="KW-0418">Kinase</keyword>
<dbReference type="Gene3D" id="1.20.120.160">
    <property type="entry name" value="HPT domain"/>
    <property type="match status" value="1"/>
</dbReference>
<evidence type="ECO:0000256" key="4">
    <source>
        <dbReference type="ARBA" id="ARBA00022553"/>
    </source>
</evidence>
<accession>A0A219B162</accession>
<dbReference type="OrthoDB" id="9803176at2"/>
<dbReference type="InterPro" id="IPR001789">
    <property type="entry name" value="Sig_transdc_resp-reg_receiver"/>
</dbReference>
<dbReference type="Gene3D" id="1.10.287.560">
    <property type="entry name" value="Histidine kinase CheA-like, homodimeric domain"/>
    <property type="match status" value="1"/>
</dbReference>
<dbReference type="CDD" id="cd00088">
    <property type="entry name" value="HPT"/>
    <property type="match status" value="1"/>
</dbReference>
<protein>
    <recommendedName>
        <fullName evidence="3">Chemotaxis protein CheA</fullName>
        <ecNumber evidence="2">2.7.13.3</ecNumber>
    </recommendedName>
</protein>
<dbReference type="Pfam" id="PF02518">
    <property type="entry name" value="HATPase_c"/>
    <property type="match status" value="1"/>
</dbReference>
<dbReference type="PANTHER" id="PTHR43395:SF1">
    <property type="entry name" value="CHEMOTAXIS PROTEIN CHEA"/>
    <property type="match status" value="1"/>
</dbReference>
<dbReference type="GO" id="GO:0005737">
    <property type="term" value="C:cytoplasm"/>
    <property type="evidence" value="ECO:0007669"/>
    <property type="project" value="InterPro"/>
</dbReference>
<evidence type="ECO:0000256" key="3">
    <source>
        <dbReference type="ARBA" id="ARBA00021495"/>
    </source>
</evidence>
<dbReference type="InterPro" id="IPR037006">
    <property type="entry name" value="CheA-like_homodim_sf"/>
</dbReference>
<feature type="domain" description="CheW-like" evidence="14">
    <location>
        <begin position="416"/>
        <end position="550"/>
    </location>
</feature>
<dbReference type="InterPro" id="IPR002545">
    <property type="entry name" value="CheW-lke_dom"/>
</dbReference>
<proteinExistence type="predicted"/>
<evidence type="ECO:0000313" key="16">
    <source>
        <dbReference type="EMBL" id="OWV32060.1"/>
    </source>
</evidence>
<evidence type="ECO:0000256" key="5">
    <source>
        <dbReference type="ARBA" id="ARBA00022679"/>
    </source>
</evidence>
<comment type="caution">
    <text evidence="16">The sequence shown here is derived from an EMBL/GenBank/DDBJ whole genome shotgun (WGS) entry which is preliminary data.</text>
</comment>
<evidence type="ECO:0000259" key="15">
    <source>
        <dbReference type="PROSITE" id="PS50894"/>
    </source>
</evidence>
<dbReference type="InterPro" id="IPR036061">
    <property type="entry name" value="CheW-like_dom_sf"/>
</dbReference>
<keyword evidence="4 10" id="KW-0597">Phosphoprotein</keyword>
<dbReference type="SUPFAM" id="SSF47384">
    <property type="entry name" value="Homodimeric domain of signal transducing histidine kinase"/>
    <property type="match status" value="1"/>
</dbReference>
<dbReference type="Pfam" id="PF02895">
    <property type="entry name" value="H-kinase_dim"/>
    <property type="match status" value="1"/>
</dbReference>
<dbReference type="SMART" id="SM00448">
    <property type="entry name" value="REC"/>
    <property type="match status" value="1"/>
</dbReference>
<dbReference type="CDD" id="cd00731">
    <property type="entry name" value="CheA_reg"/>
    <property type="match status" value="1"/>
</dbReference>
<feature type="region of interest" description="Disordered" evidence="11">
    <location>
        <begin position="122"/>
        <end position="166"/>
    </location>
</feature>
<gene>
    <name evidence="16" type="ORF">B5C34_00370</name>
</gene>
<dbReference type="SMART" id="SM00387">
    <property type="entry name" value="HATPase_c"/>
    <property type="match status" value="1"/>
</dbReference>
<evidence type="ECO:0000256" key="2">
    <source>
        <dbReference type="ARBA" id="ARBA00012438"/>
    </source>
</evidence>
<comment type="function">
    <text evidence="8">Involved in the transmission of sensory signals from the chemoreceptors to the flagellar motors. CheA is autophosphorylated; it can transfer its phosphate group to either CheB or CheY.</text>
</comment>
<evidence type="ECO:0000256" key="10">
    <source>
        <dbReference type="PROSITE-ProRule" id="PRU00169"/>
    </source>
</evidence>
<dbReference type="SMART" id="SM01231">
    <property type="entry name" value="H-kinase_dim"/>
    <property type="match status" value="1"/>
</dbReference>
<dbReference type="Gene3D" id="3.30.565.10">
    <property type="entry name" value="Histidine kinase-like ATPase, C-terminal domain"/>
    <property type="match status" value="1"/>
</dbReference>
<dbReference type="SUPFAM" id="SSF55874">
    <property type="entry name" value="ATPase domain of HSP90 chaperone/DNA topoisomerase II/histidine kinase"/>
    <property type="match status" value="1"/>
</dbReference>
<dbReference type="PROSITE" id="PS50894">
    <property type="entry name" value="HPT"/>
    <property type="match status" value="1"/>
</dbReference>
<evidence type="ECO:0000256" key="6">
    <source>
        <dbReference type="ARBA" id="ARBA00022777"/>
    </source>
</evidence>
<dbReference type="InterPro" id="IPR051315">
    <property type="entry name" value="Bact_Chemotaxis_CheA"/>
</dbReference>
<dbReference type="GO" id="GO:0000155">
    <property type="term" value="F:phosphorelay sensor kinase activity"/>
    <property type="evidence" value="ECO:0007669"/>
    <property type="project" value="InterPro"/>
</dbReference>
<dbReference type="SUPFAM" id="SSF52172">
    <property type="entry name" value="CheY-like"/>
    <property type="match status" value="1"/>
</dbReference>
<dbReference type="Pfam" id="PF00072">
    <property type="entry name" value="Response_reg"/>
    <property type="match status" value="1"/>
</dbReference>
<evidence type="ECO:0000259" key="12">
    <source>
        <dbReference type="PROSITE" id="PS50109"/>
    </source>
</evidence>
<evidence type="ECO:0000256" key="7">
    <source>
        <dbReference type="ARBA" id="ARBA00023012"/>
    </source>
</evidence>
<dbReference type="InterPro" id="IPR036890">
    <property type="entry name" value="HATPase_C_sf"/>
</dbReference>
<dbReference type="InterPro" id="IPR004105">
    <property type="entry name" value="CheA-like_dim"/>
</dbReference>
<feature type="domain" description="HPt" evidence="15">
    <location>
        <begin position="1"/>
        <end position="101"/>
    </location>
</feature>
<dbReference type="Gene3D" id="2.30.30.40">
    <property type="entry name" value="SH3 Domains"/>
    <property type="match status" value="1"/>
</dbReference>
<dbReference type="InterPro" id="IPR004358">
    <property type="entry name" value="Sig_transdc_His_kin-like_C"/>
</dbReference>
<dbReference type="SUPFAM" id="SSF50341">
    <property type="entry name" value="CheW-like"/>
    <property type="match status" value="2"/>
</dbReference>
<dbReference type="GO" id="GO:0006935">
    <property type="term" value="P:chemotaxis"/>
    <property type="evidence" value="ECO:0007669"/>
    <property type="project" value="InterPro"/>
</dbReference>
<comment type="catalytic activity">
    <reaction evidence="1">
        <text>ATP + protein L-histidine = ADP + protein N-phospho-L-histidine.</text>
        <dbReference type="EC" id="2.7.13.3"/>
    </reaction>
</comment>
<dbReference type="InterPro" id="IPR005467">
    <property type="entry name" value="His_kinase_dom"/>
</dbReference>
<organism evidence="16 17">
    <name type="scientific">Pacificimonas flava</name>
    <dbReference type="NCBI Taxonomy" id="1234595"/>
    <lineage>
        <taxon>Bacteria</taxon>
        <taxon>Pseudomonadati</taxon>
        <taxon>Pseudomonadota</taxon>
        <taxon>Alphaproteobacteria</taxon>
        <taxon>Sphingomonadales</taxon>
        <taxon>Sphingosinicellaceae</taxon>
        <taxon>Pacificimonas</taxon>
    </lineage>
</organism>
<dbReference type="InterPro" id="IPR008207">
    <property type="entry name" value="Sig_transdc_His_kin_Hpt_dom"/>
</dbReference>
<evidence type="ECO:0000313" key="17">
    <source>
        <dbReference type="Proteomes" id="UP000198462"/>
    </source>
</evidence>
<keyword evidence="5" id="KW-0808">Transferase</keyword>
<feature type="domain" description="Response regulatory" evidence="13">
    <location>
        <begin position="708"/>
        <end position="825"/>
    </location>
</feature>
<dbReference type="InterPro" id="IPR036097">
    <property type="entry name" value="HisK_dim/P_sf"/>
</dbReference>
<dbReference type="Proteomes" id="UP000198462">
    <property type="component" value="Unassembled WGS sequence"/>
</dbReference>
<keyword evidence="17" id="KW-1185">Reference proteome</keyword>
<evidence type="ECO:0000259" key="13">
    <source>
        <dbReference type="PROSITE" id="PS50110"/>
    </source>
</evidence>
<evidence type="ECO:0000256" key="11">
    <source>
        <dbReference type="SAM" id="MobiDB-lite"/>
    </source>
</evidence>
<feature type="domain" description="CheW-like" evidence="14">
    <location>
        <begin position="569"/>
        <end position="698"/>
    </location>
</feature>
<evidence type="ECO:0000256" key="8">
    <source>
        <dbReference type="ARBA" id="ARBA00035100"/>
    </source>
</evidence>
<dbReference type="CDD" id="cd16916">
    <property type="entry name" value="HATPase_CheA-like"/>
    <property type="match status" value="1"/>
</dbReference>
<dbReference type="SMART" id="SM00073">
    <property type="entry name" value="HPT"/>
    <property type="match status" value="1"/>
</dbReference>
<dbReference type="PRINTS" id="PR00344">
    <property type="entry name" value="BCTRLSENSOR"/>
</dbReference>
<dbReference type="FunFam" id="3.30.565.10:FF:000016">
    <property type="entry name" value="Chemotaxis protein CheA, putative"/>
    <property type="match status" value="1"/>
</dbReference>
<dbReference type="Pfam" id="PF01627">
    <property type="entry name" value="Hpt"/>
    <property type="match status" value="1"/>
</dbReference>
<evidence type="ECO:0000256" key="1">
    <source>
        <dbReference type="ARBA" id="ARBA00000085"/>
    </source>
</evidence>
<dbReference type="EC" id="2.7.13.3" evidence="2"/>
<dbReference type="PROSITE" id="PS50110">
    <property type="entry name" value="RESPONSE_REGULATORY"/>
    <property type="match status" value="1"/>
</dbReference>
<name>A0A219B162_9SPHN</name>
<evidence type="ECO:0000259" key="14">
    <source>
        <dbReference type="PROSITE" id="PS50851"/>
    </source>
</evidence>
<feature type="modified residue" description="4-aspartylphosphate" evidence="10">
    <location>
        <position position="758"/>
    </location>
</feature>
<dbReference type="InterPro" id="IPR036641">
    <property type="entry name" value="HPT_dom_sf"/>
</dbReference>
<reference evidence="17" key="1">
    <citation type="submission" date="2017-05" db="EMBL/GenBank/DDBJ databases">
        <authorList>
            <person name="Lin X."/>
        </authorList>
    </citation>
    <scope>NUCLEOTIDE SEQUENCE [LARGE SCALE GENOMIC DNA]</scope>
    <source>
        <strain evidence="17">JLT2012</strain>
    </source>
</reference>
<evidence type="ECO:0000256" key="9">
    <source>
        <dbReference type="PROSITE-ProRule" id="PRU00110"/>
    </source>
</evidence>